<keyword evidence="3 7" id="KW-0812">Transmembrane</keyword>
<comment type="caution">
    <text evidence="7">Lacks conserved residue(s) required for the propagation of feature annotation.</text>
</comment>
<evidence type="ECO:0000256" key="6">
    <source>
        <dbReference type="ARBA" id="ARBA00023136"/>
    </source>
</evidence>
<keyword evidence="9" id="KW-1185">Reference proteome</keyword>
<sequence>MWNSVHFYIFTVKAYQLPFAMLFFNFIMGAPMVVNIIGIISGHIYYLMREVLPSHGFPNFFAVCPRCFDYVAKKMENLLDFRRGEAYSAPGSYAYTPAGRQQQTHVGFIGRGVRLGSS</sequence>
<dbReference type="GeneID" id="39872449"/>
<evidence type="ECO:0000256" key="1">
    <source>
        <dbReference type="ARBA" id="ARBA00004477"/>
    </source>
</evidence>
<dbReference type="AlphaFoldDB" id="A0A2H6K6S2"/>
<comment type="similarity">
    <text evidence="2 7">Belongs to the derlin family.</text>
</comment>
<gene>
    <name evidence="8" type="ORF">BOVATA_001720</name>
</gene>
<evidence type="ECO:0000256" key="2">
    <source>
        <dbReference type="ARBA" id="ARBA00008917"/>
    </source>
</evidence>
<dbReference type="VEuPathDB" id="PiroplasmaDB:BOVATA_001720"/>
<keyword evidence="6 7" id="KW-0472">Membrane</keyword>
<proteinExistence type="inferred from homology"/>
<dbReference type="GO" id="GO:0006950">
    <property type="term" value="P:response to stress"/>
    <property type="evidence" value="ECO:0007669"/>
    <property type="project" value="UniProtKB-ARBA"/>
</dbReference>
<evidence type="ECO:0000256" key="4">
    <source>
        <dbReference type="ARBA" id="ARBA00022824"/>
    </source>
</evidence>
<comment type="caution">
    <text evidence="8">The sequence shown here is derived from an EMBL/GenBank/DDBJ whole genome shotgun (WGS) entry which is preliminary data.</text>
</comment>
<comment type="function">
    <text evidence="7">May be involved in the degradation of misfolded endoplasmic reticulum (ER) luminal proteins.</text>
</comment>
<organism evidence="8 9">
    <name type="scientific">Babesia ovata</name>
    <dbReference type="NCBI Taxonomy" id="189622"/>
    <lineage>
        <taxon>Eukaryota</taxon>
        <taxon>Sar</taxon>
        <taxon>Alveolata</taxon>
        <taxon>Apicomplexa</taxon>
        <taxon>Aconoidasida</taxon>
        <taxon>Piroplasmida</taxon>
        <taxon>Babesiidae</taxon>
        <taxon>Babesia</taxon>
    </lineage>
</organism>
<dbReference type="GO" id="GO:0005789">
    <property type="term" value="C:endoplasmic reticulum membrane"/>
    <property type="evidence" value="ECO:0007669"/>
    <property type="project" value="UniProtKB-SubCell"/>
</dbReference>
<feature type="transmembrane region" description="Helical" evidence="7">
    <location>
        <begin position="20"/>
        <end position="47"/>
    </location>
</feature>
<evidence type="ECO:0000313" key="9">
    <source>
        <dbReference type="Proteomes" id="UP000236319"/>
    </source>
</evidence>
<protein>
    <recommendedName>
        <fullName evidence="7">Derlin</fullName>
    </recommendedName>
</protein>
<reference evidence="8 9" key="1">
    <citation type="journal article" date="2017" name="BMC Genomics">
        <title>Whole-genome assembly of Babesia ovata and comparative genomics between closely related pathogens.</title>
        <authorList>
            <person name="Yamagishi J."/>
            <person name="Asada M."/>
            <person name="Hakimi H."/>
            <person name="Tanaka T.Q."/>
            <person name="Sugimoto C."/>
            <person name="Kawazu S."/>
        </authorList>
    </citation>
    <scope>NUCLEOTIDE SEQUENCE [LARGE SCALE GENOMIC DNA]</scope>
    <source>
        <strain evidence="8 9">Miyake</strain>
    </source>
</reference>
<comment type="subcellular location">
    <subcellularLocation>
        <location evidence="1 7">Endoplasmic reticulum membrane</location>
        <topology evidence="1 7">Multi-pass membrane protein</topology>
    </subcellularLocation>
</comment>
<evidence type="ECO:0000256" key="3">
    <source>
        <dbReference type="ARBA" id="ARBA00022692"/>
    </source>
</evidence>
<dbReference type="InterPro" id="IPR007599">
    <property type="entry name" value="DER1"/>
</dbReference>
<dbReference type="Proteomes" id="UP000236319">
    <property type="component" value="Unassembled WGS sequence"/>
</dbReference>
<keyword evidence="4 7" id="KW-0256">Endoplasmic reticulum</keyword>
<dbReference type="EMBL" id="BDSA01000001">
    <property type="protein sequence ID" value="GBE58679.1"/>
    <property type="molecule type" value="Genomic_DNA"/>
</dbReference>
<evidence type="ECO:0000256" key="7">
    <source>
        <dbReference type="RuleBase" id="RU363059"/>
    </source>
</evidence>
<dbReference type="RefSeq" id="XP_028864922.1">
    <property type="nucleotide sequence ID" value="XM_029009089.1"/>
</dbReference>
<evidence type="ECO:0000256" key="5">
    <source>
        <dbReference type="ARBA" id="ARBA00022989"/>
    </source>
</evidence>
<dbReference type="Pfam" id="PF04511">
    <property type="entry name" value="DER1"/>
    <property type="match status" value="1"/>
</dbReference>
<keyword evidence="5 7" id="KW-1133">Transmembrane helix</keyword>
<accession>A0A2H6K6S2</accession>
<dbReference type="OrthoDB" id="1716531at2759"/>
<evidence type="ECO:0000313" key="8">
    <source>
        <dbReference type="EMBL" id="GBE58679.1"/>
    </source>
</evidence>
<dbReference type="PANTHER" id="PTHR11009">
    <property type="entry name" value="DER1-LIKE PROTEIN, DERLIN"/>
    <property type="match status" value="1"/>
</dbReference>
<name>A0A2H6K6S2_9APIC</name>